<keyword evidence="3" id="KW-0732">Signal</keyword>
<dbReference type="PANTHER" id="PTHR10836:SF76">
    <property type="entry name" value="GLYCERALDEHYDE-3-PHOSPHATE DEHYDROGENASE-RELATED"/>
    <property type="match status" value="1"/>
</dbReference>
<dbReference type="GO" id="GO:0004365">
    <property type="term" value="F:glyceraldehyde-3-phosphate dehydrogenase (NAD+) (phosphorylating) activity"/>
    <property type="evidence" value="ECO:0007669"/>
    <property type="project" value="TreeGrafter"/>
</dbReference>
<dbReference type="Gene3D" id="3.40.50.720">
    <property type="entry name" value="NAD(P)-binding Rossmann-like Domain"/>
    <property type="match status" value="1"/>
</dbReference>
<dbReference type="PANTHER" id="PTHR10836">
    <property type="entry name" value="GLYCERALDEHYDE 3-PHOSPHATE DEHYDROGENASE"/>
    <property type="match status" value="1"/>
</dbReference>
<dbReference type="GO" id="GO:0006096">
    <property type="term" value="P:glycolytic process"/>
    <property type="evidence" value="ECO:0007669"/>
    <property type="project" value="TreeGrafter"/>
</dbReference>
<evidence type="ECO:0000256" key="3">
    <source>
        <dbReference type="SAM" id="SignalP"/>
    </source>
</evidence>
<evidence type="ECO:0000313" key="5">
    <source>
        <dbReference type="EMBL" id="KAJ0408760.1"/>
    </source>
</evidence>
<dbReference type="Pfam" id="PF02800">
    <property type="entry name" value="Gp_dh_C"/>
    <property type="match status" value="1"/>
</dbReference>
<keyword evidence="2" id="KW-0560">Oxidoreductase</keyword>
<feature type="chain" id="PRO_5042037161" description="Glyceraldehyde 3-phosphate dehydrogenase catalytic domain-containing protein" evidence="3">
    <location>
        <begin position="21"/>
        <end position="436"/>
    </location>
</feature>
<protein>
    <recommendedName>
        <fullName evidence="4">Glyceraldehyde 3-phosphate dehydrogenase catalytic domain-containing protein</fullName>
    </recommendedName>
</protein>
<comment type="caution">
    <text evidence="5">The sequence shown here is derived from an EMBL/GenBank/DDBJ whole genome shotgun (WGS) entry which is preliminary data.</text>
</comment>
<gene>
    <name evidence="5" type="ORF">P43SY_001984</name>
</gene>
<dbReference type="AlphaFoldDB" id="A0AAD5MI83"/>
<comment type="similarity">
    <text evidence="1">Belongs to the glyceraldehyde-3-phosphate dehydrogenase family.</text>
</comment>
<dbReference type="InterPro" id="IPR020829">
    <property type="entry name" value="GlycerAld_3-P_DH_cat"/>
</dbReference>
<dbReference type="Proteomes" id="UP001209570">
    <property type="component" value="Unassembled WGS sequence"/>
</dbReference>
<dbReference type="Gene3D" id="3.30.360.10">
    <property type="entry name" value="Dihydrodipicolinate Reductase, domain 2"/>
    <property type="match status" value="2"/>
</dbReference>
<feature type="domain" description="Glyceraldehyde 3-phosphate dehydrogenase catalytic" evidence="4">
    <location>
        <begin position="310"/>
        <end position="369"/>
    </location>
</feature>
<accession>A0AAD5MI83</accession>
<dbReference type="GO" id="GO:0005829">
    <property type="term" value="C:cytosol"/>
    <property type="evidence" value="ECO:0007669"/>
    <property type="project" value="TreeGrafter"/>
</dbReference>
<feature type="signal peptide" evidence="3">
    <location>
        <begin position="1"/>
        <end position="20"/>
    </location>
</feature>
<evidence type="ECO:0000259" key="4">
    <source>
        <dbReference type="Pfam" id="PF02800"/>
    </source>
</evidence>
<dbReference type="InterPro" id="IPR020831">
    <property type="entry name" value="GlycerAld/Erythrose_P_DH"/>
</dbReference>
<evidence type="ECO:0000256" key="2">
    <source>
        <dbReference type="ARBA" id="ARBA00023002"/>
    </source>
</evidence>
<proteinExistence type="inferred from homology"/>
<keyword evidence="6" id="KW-1185">Reference proteome</keyword>
<evidence type="ECO:0000313" key="6">
    <source>
        <dbReference type="Proteomes" id="UP001209570"/>
    </source>
</evidence>
<organism evidence="5 6">
    <name type="scientific">Pythium insidiosum</name>
    <name type="common">Pythiosis disease agent</name>
    <dbReference type="NCBI Taxonomy" id="114742"/>
    <lineage>
        <taxon>Eukaryota</taxon>
        <taxon>Sar</taxon>
        <taxon>Stramenopiles</taxon>
        <taxon>Oomycota</taxon>
        <taxon>Peronosporomycetes</taxon>
        <taxon>Pythiales</taxon>
        <taxon>Pythiaceae</taxon>
        <taxon>Pythium</taxon>
    </lineage>
</organism>
<evidence type="ECO:0000256" key="1">
    <source>
        <dbReference type="ARBA" id="ARBA00007406"/>
    </source>
</evidence>
<name>A0AAD5MI83_PYTIN</name>
<sequence length="436" mass="47627">MKLFTALVASSLALYGAVEATDGPRVNGWYPCAESDDDSSGAPNGTLASLATFECAEVEVPLCYDGVCESDDTIELFVRRRLAKKKPADGQPRALFRVPGGPGQTSVVEEGWMVQYAESLDDTVDMYTDRLKVDSGLLYNIIVYSERWSQPSPTKAEHAKFFHDCPFPSSMDSQQQVFCEFNGYKDPACADYKTENSSLSEGFHYEHDKYFDAPVVLPDHASALIINGGLDFATPLEFGELLYKKLRDTGRGAMMVNFDYGNHCAGEAVQVNTSTPCRDGIISSFIANDGDIEQARTTCMAELPTASFADLVEGLMTTVHETTATQLTVDGPPRDSKDWHAGRGAGQNIIPASTGAAKAVGKALPALNAGVVKQIKAAIKMAYENELKRILVYTEDERPSIFDANAGISLNDNFVKLVSWYDKEWDYSNRLAQSST</sequence>
<reference evidence="5" key="1">
    <citation type="submission" date="2021-12" db="EMBL/GenBank/DDBJ databases">
        <title>Prjna785345.</title>
        <authorList>
            <person name="Rujirawat T."/>
            <person name="Krajaejun T."/>
        </authorList>
    </citation>
    <scope>NUCLEOTIDE SEQUENCE</scope>
    <source>
        <strain evidence="5">Pi057C3</strain>
    </source>
</reference>
<dbReference type="EMBL" id="JAKCXM010000009">
    <property type="protein sequence ID" value="KAJ0408760.1"/>
    <property type="molecule type" value="Genomic_DNA"/>
</dbReference>
<dbReference type="SUPFAM" id="SSF55347">
    <property type="entry name" value="Glyceraldehyde-3-phosphate dehydrogenase-like, C-terminal domain"/>
    <property type="match status" value="1"/>
</dbReference>